<name>A0AAE1GD20_PETCI</name>
<feature type="region of interest" description="Disordered" evidence="1">
    <location>
        <begin position="1"/>
        <end position="36"/>
    </location>
</feature>
<dbReference type="EMBL" id="JAWQEG010000476">
    <property type="protein sequence ID" value="KAK3889561.1"/>
    <property type="molecule type" value="Genomic_DNA"/>
</dbReference>
<proteinExistence type="predicted"/>
<evidence type="ECO:0000256" key="1">
    <source>
        <dbReference type="SAM" id="MobiDB-lite"/>
    </source>
</evidence>
<keyword evidence="3" id="KW-1185">Reference proteome</keyword>
<feature type="region of interest" description="Disordered" evidence="1">
    <location>
        <begin position="52"/>
        <end position="88"/>
    </location>
</feature>
<protein>
    <submittedName>
        <fullName evidence="2">Uncharacterized protein</fullName>
    </submittedName>
</protein>
<organism evidence="2 3">
    <name type="scientific">Petrolisthes cinctipes</name>
    <name type="common">Flat porcelain crab</name>
    <dbReference type="NCBI Taxonomy" id="88211"/>
    <lineage>
        <taxon>Eukaryota</taxon>
        <taxon>Metazoa</taxon>
        <taxon>Ecdysozoa</taxon>
        <taxon>Arthropoda</taxon>
        <taxon>Crustacea</taxon>
        <taxon>Multicrustacea</taxon>
        <taxon>Malacostraca</taxon>
        <taxon>Eumalacostraca</taxon>
        <taxon>Eucarida</taxon>
        <taxon>Decapoda</taxon>
        <taxon>Pleocyemata</taxon>
        <taxon>Anomura</taxon>
        <taxon>Galatheoidea</taxon>
        <taxon>Porcellanidae</taxon>
        <taxon>Petrolisthes</taxon>
    </lineage>
</organism>
<gene>
    <name evidence="2" type="ORF">Pcinc_006441</name>
</gene>
<reference evidence="2" key="1">
    <citation type="submission" date="2023-10" db="EMBL/GenBank/DDBJ databases">
        <title>Genome assemblies of two species of porcelain crab, Petrolisthes cinctipes and Petrolisthes manimaculis (Anomura: Porcellanidae).</title>
        <authorList>
            <person name="Angst P."/>
        </authorList>
    </citation>
    <scope>NUCLEOTIDE SEQUENCE</scope>
    <source>
        <strain evidence="2">PB745_01</strain>
        <tissue evidence="2">Gill</tissue>
    </source>
</reference>
<dbReference type="AlphaFoldDB" id="A0AAE1GD20"/>
<dbReference type="Proteomes" id="UP001286313">
    <property type="component" value="Unassembled WGS sequence"/>
</dbReference>
<feature type="compositionally biased region" description="Polar residues" evidence="1">
    <location>
        <begin position="55"/>
        <end position="88"/>
    </location>
</feature>
<sequence>MHERVEGEGEKTDPPLPASLPSKLTLPDSPAVTPDFITSHKSSELRVTHYLPTSCHESNTPLKSSVVNKTTSRPTVQPSPTSHKSISR</sequence>
<accession>A0AAE1GD20</accession>
<feature type="compositionally biased region" description="Basic and acidic residues" evidence="1">
    <location>
        <begin position="1"/>
        <end position="13"/>
    </location>
</feature>
<evidence type="ECO:0000313" key="3">
    <source>
        <dbReference type="Proteomes" id="UP001286313"/>
    </source>
</evidence>
<evidence type="ECO:0000313" key="2">
    <source>
        <dbReference type="EMBL" id="KAK3889561.1"/>
    </source>
</evidence>
<comment type="caution">
    <text evidence="2">The sequence shown here is derived from an EMBL/GenBank/DDBJ whole genome shotgun (WGS) entry which is preliminary data.</text>
</comment>